<keyword evidence="2 6" id="KW-0805">Transcription regulation</keyword>
<name>A0A371B6J4_9BRAD</name>
<evidence type="ECO:0000313" key="10">
    <source>
        <dbReference type="Proteomes" id="UP000263993"/>
    </source>
</evidence>
<dbReference type="InterPro" id="IPR013325">
    <property type="entry name" value="RNA_pol_sigma_r2"/>
</dbReference>
<dbReference type="Gene3D" id="1.10.10.10">
    <property type="entry name" value="Winged helix-like DNA-binding domain superfamily/Winged helix DNA-binding domain"/>
    <property type="match status" value="1"/>
</dbReference>
<evidence type="ECO:0000259" key="8">
    <source>
        <dbReference type="Pfam" id="PF08281"/>
    </source>
</evidence>
<evidence type="ECO:0000259" key="7">
    <source>
        <dbReference type="Pfam" id="PF04542"/>
    </source>
</evidence>
<gene>
    <name evidence="9" type="ORF">DXH78_00480</name>
</gene>
<evidence type="ECO:0000256" key="5">
    <source>
        <dbReference type="ARBA" id="ARBA00023163"/>
    </source>
</evidence>
<dbReference type="SUPFAM" id="SSF88659">
    <property type="entry name" value="Sigma3 and sigma4 domains of RNA polymerase sigma factors"/>
    <property type="match status" value="1"/>
</dbReference>
<dbReference type="GO" id="GO:0016987">
    <property type="term" value="F:sigma factor activity"/>
    <property type="evidence" value="ECO:0007669"/>
    <property type="project" value="UniProtKB-KW"/>
</dbReference>
<evidence type="ECO:0000256" key="3">
    <source>
        <dbReference type="ARBA" id="ARBA00023082"/>
    </source>
</evidence>
<comment type="similarity">
    <text evidence="1 6">Belongs to the sigma-70 factor family. ECF subfamily.</text>
</comment>
<evidence type="ECO:0000256" key="4">
    <source>
        <dbReference type="ARBA" id="ARBA00023125"/>
    </source>
</evidence>
<dbReference type="AlphaFoldDB" id="A0A371B6J4"/>
<dbReference type="PROSITE" id="PS01063">
    <property type="entry name" value="SIGMA70_ECF"/>
    <property type="match status" value="1"/>
</dbReference>
<dbReference type="PANTHER" id="PTHR43133:SF62">
    <property type="entry name" value="RNA POLYMERASE SIGMA FACTOR SIGZ"/>
    <property type="match status" value="1"/>
</dbReference>
<dbReference type="Pfam" id="PF08281">
    <property type="entry name" value="Sigma70_r4_2"/>
    <property type="match status" value="1"/>
</dbReference>
<dbReference type="InterPro" id="IPR007627">
    <property type="entry name" value="RNA_pol_sigma70_r2"/>
</dbReference>
<comment type="caution">
    <text evidence="9">The sequence shown here is derived from an EMBL/GenBank/DDBJ whole genome shotgun (WGS) entry which is preliminary data.</text>
</comment>
<dbReference type="OrthoDB" id="9784272at2"/>
<dbReference type="InterPro" id="IPR014284">
    <property type="entry name" value="RNA_pol_sigma-70_dom"/>
</dbReference>
<dbReference type="InterPro" id="IPR013324">
    <property type="entry name" value="RNA_pol_sigma_r3/r4-like"/>
</dbReference>
<dbReference type="Pfam" id="PF04542">
    <property type="entry name" value="Sigma70_r2"/>
    <property type="match status" value="1"/>
</dbReference>
<evidence type="ECO:0000256" key="1">
    <source>
        <dbReference type="ARBA" id="ARBA00010641"/>
    </source>
</evidence>
<dbReference type="PANTHER" id="PTHR43133">
    <property type="entry name" value="RNA POLYMERASE ECF-TYPE SIGMA FACTO"/>
    <property type="match status" value="1"/>
</dbReference>
<dbReference type="GO" id="GO:0003677">
    <property type="term" value="F:DNA binding"/>
    <property type="evidence" value="ECO:0007669"/>
    <property type="project" value="UniProtKB-KW"/>
</dbReference>
<keyword evidence="4 6" id="KW-0238">DNA-binding</keyword>
<feature type="domain" description="RNA polymerase sigma factor 70 region 4 type 2" evidence="8">
    <location>
        <begin position="128"/>
        <end position="179"/>
    </location>
</feature>
<evidence type="ECO:0000256" key="6">
    <source>
        <dbReference type="RuleBase" id="RU000716"/>
    </source>
</evidence>
<keyword evidence="10" id="KW-1185">Reference proteome</keyword>
<sequence>MDLDANRNLVIAALSRIAGGERTALQTVYRLTSAKLFAVVLRILGSREEAEDVLQDVYLTVWRRAADFDPSRASPMTWLITIARNRAIDRLRATRGTTSFEALDAANAIADDAPGAEQLLTAHEDQARLRTCLDSLATEESTALRGAFFAGSTYEELARRGGIPAGTMKSRIRRALMKMKLCLEAAATR</sequence>
<accession>A0A371B6J4</accession>
<dbReference type="SUPFAM" id="SSF88946">
    <property type="entry name" value="Sigma2 domain of RNA polymerase sigma factors"/>
    <property type="match status" value="1"/>
</dbReference>
<dbReference type="CDD" id="cd06171">
    <property type="entry name" value="Sigma70_r4"/>
    <property type="match status" value="1"/>
</dbReference>
<organism evidence="9 10">
    <name type="scientific">Undibacter mobilis</name>
    <dbReference type="NCBI Taxonomy" id="2292256"/>
    <lineage>
        <taxon>Bacteria</taxon>
        <taxon>Pseudomonadati</taxon>
        <taxon>Pseudomonadota</taxon>
        <taxon>Alphaproteobacteria</taxon>
        <taxon>Hyphomicrobiales</taxon>
        <taxon>Nitrobacteraceae</taxon>
        <taxon>Undibacter</taxon>
    </lineage>
</organism>
<dbReference type="GO" id="GO:0006352">
    <property type="term" value="P:DNA-templated transcription initiation"/>
    <property type="evidence" value="ECO:0007669"/>
    <property type="project" value="InterPro"/>
</dbReference>
<dbReference type="RefSeq" id="WP_115515226.1">
    <property type="nucleotide sequence ID" value="NZ_QRGO01000001.1"/>
</dbReference>
<evidence type="ECO:0000313" key="9">
    <source>
        <dbReference type="EMBL" id="RDV03198.1"/>
    </source>
</evidence>
<keyword evidence="5 6" id="KW-0804">Transcription</keyword>
<dbReference type="InterPro" id="IPR036388">
    <property type="entry name" value="WH-like_DNA-bd_sf"/>
</dbReference>
<keyword evidence="3 6" id="KW-0731">Sigma factor</keyword>
<protein>
    <recommendedName>
        <fullName evidence="6">RNA polymerase sigma factor</fullName>
    </recommendedName>
</protein>
<dbReference type="NCBIfam" id="TIGR02937">
    <property type="entry name" value="sigma70-ECF"/>
    <property type="match status" value="1"/>
</dbReference>
<dbReference type="InterPro" id="IPR000838">
    <property type="entry name" value="RNA_pol_sigma70_ECF_CS"/>
</dbReference>
<dbReference type="InterPro" id="IPR039425">
    <property type="entry name" value="RNA_pol_sigma-70-like"/>
</dbReference>
<reference evidence="10" key="1">
    <citation type="submission" date="2018-08" db="EMBL/GenBank/DDBJ databases">
        <authorList>
            <person name="Kim S.-J."/>
            <person name="Jung G.-Y."/>
        </authorList>
    </citation>
    <scope>NUCLEOTIDE SEQUENCE [LARGE SCALE GENOMIC DNA]</scope>
    <source>
        <strain evidence="10">GY_H</strain>
    </source>
</reference>
<dbReference type="Gene3D" id="1.10.1740.10">
    <property type="match status" value="1"/>
</dbReference>
<dbReference type="InterPro" id="IPR013249">
    <property type="entry name" value="RNA_pol_sigma70_r4_t2"/>
</dbReference>
<feature type="domain" description="RNA polymerase sigma-70 region 2" evidence="7">
    <location>
        <begin position="33"/>
        <end position="95"/>
    </location>
</feature>
<evidence type="ECO:0000256" key="2">
    <source>
        <dbReference type="ARBA" id="ARBA00023015"/>
    </source>
</evidence>
<dbReference type="EMBL" id="QRGO01000001">
    <property type="protein sequence ID" value="RDV03198.1"/>
    <property type="molecule type" value="Genomic_DNA"/>
</dbReference>
<proteinExistence type="inferred from homology"/>
<dbReference type="Proteomes" id="UP000263993">
    <property type="component" value="Unassembled WGS sequence"/>
</dbReference>